<evidence type="ECO:0000313" key="3">
    <source>
        <dbReference type="EMBL" id="QDU35580.1"/>
    </source>
</evidence>
<name>A0A517YZB2_9BACT</name>
<dbReference type="AlphaFoldDB" id="A0A517YZB2"/>
<proteinExistence type="predicted"/>
<accession>A0A517YZB2</accession>
<feature type="compositionally biased region" description="Basic and acidic residues" evidence="2">
    <location>
        <begin position="30"/>
        <end position="50"/>
    </location>
</feature>
<gene>
    <name evidence="3" type="ORF">KS4_36630</name>
</gene>
<dbReference type="OrthoDB" id="9923096at2"/>
<feature type="compositionally biased region" description="Basic and acidic residues" evidence="2">
    <location>
        <begin position="60"/>
        <end position="72"/>
    </location>
</feature>
<evidence type="ECO:0000256" key="1">
    <source>
        <dbReference type="SAM" id="Coils"/>
    </source>
</evidence>
<dbReference type="Proteomes" id="UP000317369">
    <property type="component" value="Chromosome"/>
</dbReference>
<dbReference type="EMBL" id="CP036425">
    <property type="protein sequence ID" value="QDU35580.1"/>
    <property type="molecule type" value="Genomic_DNA"/>
</dbReference>
<keyword evidence="4" id="KW-1185">Reference proteome</keyword>
<feature type="coiled-coil region" evidence="1">
    <location>
        <begin position="243"/>
        <end position="270"/>
    </location>
</feature>
<evidence type="ECO:0000313" key="4">
    <source>
        <dbReference type="Proteomes" id="UP000317369"/>
    </source>
</evidence>
<feature type="region of interest" description="Disordered" evidence="2">
    <location>
        <begin position="21"/>
        <end position="101"/>
    </location>
</feature>
<evidence type="ECO:0000256" key="2">
    <source>
        <dbReference type="SAM" id="MobiDB-lite"/>
    </source>
</evidence>
<sequence>MEDNRTQEALDELADLFLTGISKPATESTDEGRSVEDHYSVVDQEKHGTGDELSSTGSVVRDELKEAEKTMSVEEQIEEQVEVETTSGDSGVPQPRYGAGKSGMVKLRAKPAVKRGESMVQMGVSAPRPRTDAVGGDEQVETERQEGHEGVNRMSQLVAGVAPVSGNERREVVLGRIGGEETLEDAIEEALDKNMGEGEDVYDEEGVVEQANIAVEEKGGEDEGVMSFELAGDDSGLMDLNDASVVEEDLAHKQAQLDELHEELLRADEQAGLLEGVIKGGETVMANDEVALDQDVVEEVVDDVELVVVDEGVIEVVSGEVGDEVVLAERVDATWEDEGEIAESQEVERGSAVEGGAYVEAVYLGNLPGVSGPWLTQYAQLVAQEEGAVVVLHVDSGQIDVELVEPIDVRRRGIVAREPRRVRAIETEGMDLVGVLDELVSMGQPVRTVLVHLDEGVDEKAFERGAMIDDVTVCCGADDMAVMSVIQKLRKLGDADRLKVKDKQVGLMIMGGDEEHSRSAAAKISAQMAGEMGFDVQLAGWQKQMIPVSVSQLGSYLDTEGQWENLREFLMGLGLPAAMEREVETIEVSKEQPYDGHYAEAGPIEQLVMDEVNGGVEELVEEKVVEEVSTVPIVAQKQELEDEREDGELSNAEAAAMFAAEVKAELAGFDTEDEAGDVAVVEIDGGEPISDPVSEIDEQGLEVGQNTVSADLDIEQFVDDGDELPGRDIAEDVPAPRFERETETVFNHVRDEVIEQPREQRVRESSAMKIDQVAEVMLDDKGDADSFTLTELVMGTDGILAGGTALEAYCPKKPEVELAVDEYGGMHLLGMHDSTKGVQVSRKEQQRAIDEAELQQVVMDLLAVKQWADEHQDLLSMTQRQLRFSWDEPMQLHLFTDRADLATKLIARFDGDLKVHLLKLIEVGEDSTVFCTPLN</sequence>
<reference evidence="3 4" key="1">
    <citation type="submission" date="2019-02" db="EMBL/GenBank/DDBJ databases">
        <title>Deep-cultivation of Planctomycetes and their phenomic and genomic characterization uncovers novel biology.</title>
        <authorList>
            <person name="Wiegand S."/>
            <person name="Jogler M."/>
            <person name="Boedeker C."/>
            <person name="Pinto D."/>
            <person name="Vollmers J."/>
            <person name="Rivas-Marin E."/>
            <person name="Kohn T."/>
            <person name="Peeters S.H."/>
            <person name="Heuer A."/>
            <person name="Rast P."/>
            <person name="Oberbeckmann S."/>
            <person name="Bunk B."/>
            <person name="Jeske O."/>
            <person name="Meyerdierks A."/>
            <person name="Storesund J.E."/>
            <person name="Kallscheuer N."/>
            <person name="Luecker S."/>
            <person name="Lage O.M."/>
            <person name="Pohl T."/>
            <person name="Merkel B.J."/>
            <person name="Hornburger P."/>
            <person name="Mueller R.-W."/>
            <person name="Bruemmer F."/>
            <person name="Labrenz M."/>
            <person name="Spormann A.M."/>
            <person name="Op den Camp H."/>
            <person name="Overmann J."/>
            <person name="Amann R."/>
            <person name="Jetten M.S.M."/>
            <person name="Mascher T."/>
            <person name="Medema M.H."/>
            <person name="Devos D.P."/>
            <person name="Kaster A.-K."/>
            <person name="Ovreas L."/>
            <person name="Rohde M."/>
            <person name="Galperin M.Y."/>
            <person name="Jogler C."/>
        </authorList>
    </citation>
    <scope>NUCLEOTIDE SEQUENCE [LARGE SCALE GENOMIC DNA]</scope>
    <source>
        <strain evidence="3 4">KS4</strain>
    </source>
</reference>
<protein>
    <submittedName>
        <fullName evidence="3">Uncharacterized protein</fullName>
    </submittedName>
</protein>
<dbReference type="KEGG" id="pcor:KS4_36630"/>
<keyword evidence="1" id="KW-0175">Coiled coil</keyword>
<dbReference type="RefSeq" id="WP_145081153.1">
    <property type="nucleotide sequence ID" value="NZ_CP036425.1"/>
</dbReference>
<organism evidence="3 4">
    <name type="scientific">Poriferisphaera corsica</name>
    <dbReference type="NCBI Taxonomy" id="2528020"/>
    <lineage>
        <taxon>Bacteria</taxon>
        <taxon>Pseudomonadati</taxon>
        <taxon>Planctomycetota</taxon>
        <taxon>Phycisphaerae</taxon>
        <taxon>Phycisphaerales</taxon>
        <taxon>Phycisphaeraceae</taxon>
        <taxon>Poriferisphaera</taxon>
    </lineage>
</organism>